<comment type="caution">
    <text evidence="1">The sequence shown here is derived from an EMBL/GenBank/DDBJ whole genome shotgun (WGS) entry which is preliminary data.</text>
</comment>
<dbReference type="Proteomes" id="UP001605036">
    <property type="component" value="Unassembled WGS sequence"/>
</dbReference>
<protein>
    <recommendedName>
        <fullName evidence="3">Reverse transcriptase domain-containing protein</fullName>
    </recommendedName>
</protein>
<evidence type="ECO:0008006" key="3">
    <source>
        <dbReference type="Google" id="ProtNLM"/>
    </source>
</evidence>
<name>A0ABD1YP88_9MARC</name>
<proteinExistence type="predicted"/>
<evidence type="ECO:0000313" key="1">
    <source>
        <dbReference type="EMBL" id="KAL2632598.1"/>
    </source>
</evidence>
<dbReference type="AlphaFoldDB" id="A0ABD1YP88"/>
<dbReference type="EMBL" id="JBHFFA010000003">
    <property type="protein sequence ID" value="KAL2632598.1"/>
    <property type="molecule type" value="Genomic_DNA"/>
</dbReference>
<keyword evidence="2" id="KW-1185">Reference proteome</keyword>
<evidence type="ECO:0000313" key="2">
    <source>
        <dbReference type="Proteomes" id="UP001605036"/>
    </source>
</evidence>
<sequence>MVFELLRDCFIPEDSASGFDLLFQLCTHVAQGHLSLAAARFLGASRLLAIEKDSGGVRPIAMGEALYRLVDIRNDFNIVSREAIFRKLRSALGTLDPLFPFVRSFYSQSSPLYFSMEIRTGDISTLLSEVGTRQGDPLGGVLFDLGHLRALRATVPQHLDCIFPFCADDTHIVGLVDQVLLAFHTLQDQLASVGLTIQPTKCTAWSPHGLPPSLSLPEGFRVSTTGLRILGAPLGPDSFVQTYAVETLQEALQSLHNLPLLADPQVAFGLLVHYFARRPLYLLHTTAPSPALLAVYGDFDRALLGILEA</sequence>
<accession>A0ABD1YP88</accession>
<organism evidence="1 2">
    <name type="scientific">Riccia fluitans</name>
    <dbReference type="NCBI Taxonomy" id="41844"/>
    <lineage>
        <taxon>Eukaryota</taxon>
        <taxon>Viridiplantae</taxon>
        <taxon>Streptophyta</taxon>
        <taxon>Embryophyta</taxon>
        <taxon>Marchantiophyta</taxon>
        <taxon>Marchantiopsida</taxon>
        <taxon>Marchantiidae</taxon>
        <taxon>Marchantiales</taxon>
        <taxon>Ricciaceae</taxon>
        <taxon>Riccia</taxon>
    </lineage>
</organism>
<reference evidence="1 2" key="1">
    <citation type="submission" date="2024-09" db="EMBL/GenBank/DDBJ databases">
        <title>Chromosome-scale assembly of Riccia fluitans.</title>
        <authorList>
            <person name="Paukszto L."/>
            <person name="Sawicki J."/>
            <person name="Karawczyk K."/>
            <person name="Piernik-Szablinska J."/>
            <person name="Szczecinska M."/>
            <person name="Mazdziarz M."/>
        </authorList>
    </citation>
    <scope>NUCLEOTIDE SEQUENCE [LARGE SCALE GENOMIC DNA]</scope>
    <source>
        <strain evidence="1">Rf_01</strain>
        <tissue evidence="1">Aerial parts of the thallus</tissue>
    </source>
</reference>
<gene>
    <name evidence="1" type="ORF">R1flu_004077</name>
</gene>